<proteinExistence type="predicted"/>
<keyword evidence="1" id="KW-0812">Transmembrane</keyword>
<dbReference type="EMBL" id="MN738994">
    <property type="protein sequence ID" value="QHT34236.1"/>
    <property type="molecule type" value="Genomic_DNA"/>
</dbReference>
<feature type="transmembrane region" description="Helical" evidence="1">
    <location>
        <begin position="28"/>
        <end position="46"/>
    </location>
</feature>
<name>A0A6C0EYH2_9ZZZZ</name>
<dbReference type="AlphaFoldDB" id="A0A6C0EYH2"/>
<accession>A0A6C0EYH2</accession>
<organism evidence="2">
    <name type="scientific">viral metagenome</name>
    <dbReference type="NCBI Taxonomy" id="1070528"/>
    <lineage>
        <taxon>unclassified sequences</taxon>
        <taxon>metagenomes</taxon>
        <taxon>organismal metagenomes</taxon>
    </lineage>
</organism>
<evidence type="ECO:0000313" key="2">
    <source>
        <dbReference type="EMBL" id="QHT34236.1"/>
    </source>
</evidence>
<evidence type="ECO:0000256" key="1">
    <source>
        <dbReference type="SAM" id="Phobius"/>
    </source>
</evidence>
<keyword evidence="1" id="KW-0472">Membrane</keyword>
<protein>
    <submittedName>
        <fullName evidence="2">Uncharacterized protein</fullName>
    </submittedName>
</protein>
<sequence>MNMLLPLIILVILGCVYAGSLKTPSDRLCVVVCVLFLILILCFIQMRTGYLEGFNGGYAPLDYTMRNGGPNGEGGCGGYNYGDINSKLSPISSYDGIRLKSNIVTKPLINSPIIFNNVGDGYVLKDSMNSEMFPSVDGQPGSPKSMFMLKNNQVSWDCCPSTYSTDMGCVCPSPEQLKLFGHRGENLTSPQEYPGI</sequence>
<reference evidence="2" key="1">
    <citation type="journal article" date="2020" name="Nature">
        <title>Giant virus diversity and host interactions through global metagenomics.</title>
        <authorList>
            <person name="Schulz F."/>
            <person name="Roux S."/>
            <person name="Paez-Espino D."/>
            <person name="Jungbluth S."/>
            <person name="Walsh D.A."/>
            <person name="Denef V.J."/>
            <person name="McMahon K.D."/>
            <person name="Konstantinidis K.T."/>
            <person name="Eloe-Fadrosh E.A."/>
            <person name="Kyrpides N.C."/>
            <person name="Woyke T."/>
        </authorList>
    </citation>
    <scope>NUCLEOTIDE SEQUENCE</scope>
    <source>
        <strain evidence="2">GVMAG-M-3300009161-52</strain>
    </source>
</reference>
<keyword evidence="1" id="KW-1133">Transmembrane helix</keyword>